<proteinExistence type="inferred from homology"/>
<dbReference type="HOGENOM" id="CLU_161457_0_0_1"/>
<dbReference type="GO" id="GO:0034272">
    <property type="term" value="C:phosphatidylinositol 3-kinase complex, class III, type II"/>
    <property type="evidence" value="ECO:0007669"/>
    <property type="project" value="TreeGrafter"/>
</dbReference>
<evidence type="ECO:0000256" key="1">
    <source>
        <dbReference type="ARBA" id="ARBA00005965"/>
    </source>
</evidence>
<dbReference type="GO" id="GO:0000423">
    <property type="term" value="P:mitophagy"/>
    <property type="evidence" value="ECO:0007669"/>
    <property type="project" value="TreeGrafter"/>
</dbReference>
<dbReference type="GO" id="GO:0006995">
    <property type="term" value="P:cellular response to nitrogen starvation"/>
    <property type="evidence" value="ECO:0007669"/>
    <property type="project" value="TreeGrafter"/>
</dbReference>
<dbReference type="GO" id="GO:0000045">
    <property type="term" value="P:autophagosome assembly"/>
    <property type="evidence" value="ECO:0007669"/>
    <property type="project" value="TreeGrafter"/>
</dbReference>
<dbReference type="STRING" id="983506.L8WSF7"/>
<dbReference type="GO" id="GO:0045324">
    <property type="term" value="P:late endosome to vacuole transport"/>
    <property type="evidence" value="ECO:0007669"/>
    <property type="project" value="TreeGrafter"/>
</dbReference>
<comment type="similarity">
    <text evidence="1">Belongs to the beclin family.</text>
</comment>
<name>L8WSF7_THACA</name>
<dbReference type="Proteomes" id="UP000011668">
    <property type="component" value="Unassembled WGS sequence"/>
</dbReference>
<evidence type="ECO:0000313" key="3">
    <source>
        <dbReference type="EMBL" id="ELU39299.1"/>
    </source>
</evidence>
<protein>
    <submittedName>
        <fullName evidence="3">APG6 domain-containing protein</fullName>
    </submittedName>
</protein>
<evidence type="ECO:0000259" key="2">
    <source>
        <dbReference type="Pfam" id="PF04111"/>
    </source>
</evidence>
<accession>L8WSF7</accession>
<feature type="domain" description="Atg6 BARA" evidence="2">
    <location>
        <begin position="19"/>
        <end position="119"/>
    </location>
</feature>
<dbReference type="PANTHER" id="PTHR12768:SF4">
    <property type="entry name" value="BECLIN-1"/>
    <property type="match status" value="1"/>
</dbReference>
<dbReference type="GO" id="GO:0000407">
    <property type="term" value="C:phagophore assembly site"/>
    <property type="evidence" value="ECO:0007669"/>
    <property type="project" value="TreeGrafter"/>
</dbReference>
<dbReference type="InterPro" id="IPR040455">
    <property type="entry name" value="Atg6_BARA"/>
</dbReference>
<dbReference type="PANTHER" id="PTHR12768">
    <property type="entry name" value="BECLIN 1"/>
    <property type="match status" value="1"/>
</dbReference>
<dbReference type="Gene3D" id="1.10.418.40">
    <property type="entry name" value="Autophagy protein 6/Beclin 1"/>
    <property type="match status" value="1"/>
</dbReference>
<dbReference type="OrthoDB" id="20368at2759"/>
<sequence>MGRSERCLGPSIAVTSYYSPYRLVPMGSCSRIEFGSGELHIGRLLHNRRFDYGMVAFLECLRQIIEFAKTQESVDFPHAIVKDKIGDASIKWQFNQEETWTRALRHVLLALKILLKWATTV</sequence>
<dbReference type="InterPro" id="IPR007243">
    <property type="entry name" value="Atg6/Beclin"/>
</dbReference>
<dbReference type="EMBL" id="AFRT01001828">
    <property type="protein sequence ID" value="ELU39299.1"/>
    <property type="molecule type" value="Genomic_DNA"/>
</dbReference>
<comment type="caution">
    <text evidence="3">The sequence shown here is derived from an EMBL/GenBank/DDBJ whole genome shotgun (WGS) entry which is preliminary data.</text>
</comment>
<organism evidence="3 4">
    <name type="scientific">Thanatephorus cucumeris (strain AG1-IA)</name>
    <name type="common">Rice sheath blight fungus</name>
    <name type="synonym">Rhizoctonia solani</name>
    <dbReference type="NCBI Taxonomy" id="983506"/>
    <lineage>
        <taxon>Eukaryota</taxon>
        <taxon>Fungi</taxon>
        <taxon>Dikarya</taxon>
        <taxon>Basidiomycota</taxon>
        <taxon>Agaricomycotina</taxon>
        <taxon>Agaricomycetes</taxon>
        <taxon>Cantharellales</taxon>
        <taxon>Ceratobasidiaceae</taxon>
        <taxon>Rhizoctonia</taxon>
        <taxon>Rhizoctonia solani AG-1</taxon>
    </lineage>
</organism>
<gene>
    <name evidence="3" type="ORF">AG1IA_06665</name>
</gene>
<dbReference type="AlphaFoldDB" id="L8WSF7"/>
<dbReference type="OMA" id="PETCTIS"/>
<dbReference type="InterPro" id="IPR038274">
    <property type="entry name" value="Atg6/Beclin_C_sf"/>
</dbReference>
<dbReference type="GO" id="GO:0034271">
    <property type="term" value="C:phosphatidylinositol 3-kinase complex, class III, type I"/>
    <property type="evidence" value="ECO:0007669"/>
    <property type="project" value="TreeGrafter"/>
</dbReference>
<keyword evidence="4" id="KW-1185">Reference proteome</keyword>
<reference evidence="3 4" key="1">
    <citation type="journal article" date="2013" name="Nat. Commun.">
        <title>The evolution and pathogenic mechanisms of the rice sheath blight pathogen.</title>
        <authorList>
            <person name="Zheng A."/>
            <person name="Lin R."/>
            <person name="Xu L."/>
            <person name="Qin P."/>
            <person name="Tang C."/>
            <person name="Ai P."/>
            <person name="Zhang D."/>
            <person name="Liu Y."/>
            <person name="Sun Z."/>
            <person name="Feng H."/>
            <person name="Wang Y."/>
            <person name="Chen Y."/>
            <person name="Liang X."/>
            <person name="Fu R."/>
            <person name="Li Q."/>
            <person name="Zhang J."/>
            <person name="Yu X."/>
            <person name="Xie Z."/>
            <person name="Ding L."/>
            <person name="Guan P."/>
            <person name="Tang J."/>
            <person name="Liang Y."/>
            <person name="Wang S."/>
            <person name="Deng Q."/>
            <person name="Li S."/>
            <person name="Zhu J."/>
            <person name="Wang L."/>
            <person name="Liu H."/>
            <person name="Li P."/>
        </authorList>
    </citation>
    <scope>NUCLEOTIDE SEQUENCE [LARGE SCALE GENOMIC DNA]</scope>
    <source>
        <strain evidence="4">AG-1 IA</strain>
    </source>
</reference>
<dbReference type="GO" id="GO:0030674">
    <property type="term" value="F:protein-macromolecule adaptor activity"/>
    <property type="evidence" value="ECO:0007669"/>
    <property type="project" value="TreeGrafter"/>
</dbReference>
<dbReference type="Pfam" id="PF04111">
    <property type="entry name" value="APG6"/>
    <property type="match status" value="1"/>
</dbReference>
<dbReference type="GO" id="GO:0043548">
    <property type="term" value="F:phosphatidylinositol 3-kinase binding"/>
    <property type="evidence" value="ECO:0007669"/>
    <property type="project" value="TreeGrafter"/>
</dbReference>
<evidence type="ECO:0000313" key="4">
    <source>
        <dbReference type="Proteomes" id="UP000011668"/>
    </source>
</evidence>